<comment type="caution">
    <text evidence="2">The sequence shown here is derived from an EMBL/GenBank/DDBJ whole genome shotgun (WGS) entry which is preliminary data.</text>
</comment>
<proteinExistence type="predicted"/>
<organism evidence="2 3">
    <name type="scientific">Candidatus Desulfatibia profunda</name>
    <dbReference type="NCBI Taxonomy" id="2841695"/>
    <lineage>
        <taxon>Bacteria</taxon>
        <taxon>Pseudomonadati</taxon>
        <taxon>Thermodesulfobacteriota</taxon>
        <taxon>Desulfobacteria</taxon>
        <taxon>Desulfobacterales</taxon>
        <taxon>Desulfobacterales incertae sedis</taxon>
        <taxon>Candidatus Desulfatibia</taxon>
    </lineage>
</organism>
<dbReference type="Proteomes" id="UP000603434">
    <property type="component" value="Unassembled WGS sequence"/>
</dbReference>
<keyword evidence="1" id="KW-0812">Transmembrane</keyword>
<dbReference type="AlphaFoldDB" id="A0A8J6TM67"/>
<reference evidence="2 3" key="1">
    <citation type="submission" date="2020-08" db="EMBL/GenBank/DDBJ databases">
        <title>Bridging the membrane lipid divide: bacteria of the FCB group superphylum have the potential to synthesize archaeal ether lipids.</title>
        <authorList>
            <person name="Villanueva L."/>
            <person name="Von Meijenfeldt F.A.B."/>
            <person name="Westbye A.B."/>
            <person name="Yadav S."/>
            <person name="Hopmans E.C."/>
            <person name="Dutilh B.E."/>
            <person name="Sinninghe Damste J.S."/>
        </authorList>
    </citation>
    <scope>NUCLEOTIDE SEQUENCE [LARGE SCALE GENOMIC DNA]</scope>
    <source>
        <strain evidence="2">NIOZ-UU30</strain>
    </source>
</reference>
<feature type="transmembrane region" description="Helical" evidence="1">
    <location>
        <begin position="14"/>
        <end position="34"/>
    </location>
</feature>
<evidence type="ECO:0000313" key="3">
    <source>
        <dbReference type="Proteomes" id="UP000603434"/>
    </source>
</evidence>
<evidence type="ECO:0000313" key="2">
    <source>
        <dbReference type="EMBL" id="MBC8361388.1"/>
    </source>
</evidence>
<name>A0A8J6TM67_9BACT</name>
<dbReference type="EMBL" id="JACNJH010000132">
    <property type="protein sequence ID" value="MBC8361388.1"/>
    <property type="molecule type" value="Genomic_DNA"/>
</dbReference>
<keyword evidence="1" id="KW-1133">Transmembrane helix</keyword>
<sequence length="258" mass="29172">MPEQNHMGSSNKTWGIVIICVILITGVAAGVIGYKFWLKKGTEPLAPQMPKKILVPVKPQPVIDYNQLEKDQNLKELMQQRKAKYGLEKGIDMITKSDESVRIGESTVPMQEILDEIRLKVGDIIEKDLKSGTAGSNEKSKEFGIYVVQPGDNIWNIHFKFLKDYFDHKGVALSTLADEPDQGGRSSGVGKILKFSENTVQIYNIKERKLDIDLNLIVPLSKVVVYNMEQIFALLDLIDYQKVHRIQFDGETIWIPAE</sequence>
<accession>A0A8J6TM67</accession>
<keyword evidence="1" id="KW-0472">Membrane</keyword>
<evidence type="ECO:0000256" key="1">
    <source>
        <dbReference type="SAM" id="Phobius"/>
    </source>
</evidence>
<gene>
    <name evidence="2" type="ORF">H8E23_08330</name>
</gene>
<protein>
    <submittedName>
        <fullName evidence="2">Uncharacterized protein</fullName>
    </submittedName>
</protein>